<protein>
    <recommendedName>
        <fullName evidence="2">Cell wall elongation regulator TseB-like domain-containing protein</fullName>
    </recommendedName>
</protein>
<reference evidence="3 4" key="1">
    <citation type="journal article" date="2015" name="Int. J. Syst. Evol. Microbiol.">
        <title>Novibacillus thermophilus gen. nov., sp. nov., a Gram-staining-negative and moderately thermophilic member of the family Thermoactinomycetaceae.</title>
        <authorList>
            <person name="Yang G."/>
            <person name="Chen J."/>
            <person name="Zhou S."/>
        </authorList>
    </citation>
    <scope>NUCLEOTIDE SEQUENCE [LARGE SCALE GENOMIC DNA]</scope>
    <source>
        <strain evidence="3 4">SG-1</strain>
    </source>
</reference>
<evidence type="ECO:0000313" key="3">
    <source>
        <dbReference type="EMBL" id="AQS56748.1"/>
    </source>
</evidence>
<organism evidence="3 4">
    <name type="scientific">Novibacillus thermophilus</name>
    <dbReference type="NCBI Taxonomy" id="1471761"/>
    <lineage>
        <taxon>Bacteria</taxon>
        <taxon>Bacillati</taxon>
        <taxon>Bacillota</taxon>
        <taxon>Bacilli</taxon>
        <taxon>Bacillales</taxon>
        <taxon>Thermoactinomycetaceae</taxon>
        <taxon>Novibacillus</taxon>
    </lineage>
</organism>
<evidence type="ECO:0000313" key="4">
    <source>
        <dbReference type="Proteomes" id="UP000188603"/>
    </source>
</evidence>
<dbReference type="RefSeq" id="WP_077720612.1">
    <property type="nucleotide sequence ID" value="NZ_CP019699.1"/>
</dbReference>
<dbReference type="Pfam" id="PF17881">
    <property type="entry name" value="TseB"/>
    <property type="match status" value="1"/>
</dbReference>
<dbReference type="KEGG" id="ntr:B0W44_14330"/>
<feature type="domain" description="Cell wall elongation regulator TseB-like" evidence="2">
    <location>
        <begin position="37"/>
        <end position="79"/>
    </location>
</feature>
<feature type="transmembrane region" description="Helical" evidence="1">
    <location>
        <begin position="6"/>
        <end position="23"/>
    </location>
</feature>
<name>A0A1U9K9P3_9BACL</name>
<accession>A0A1U9K9P3</accession>
<dbReference type="Proteomes" id="UP000188603">
    <property type="component" value="Chromosome"/>
</dbReference>
<dbReference type="InterPro" id="IPR041401">
    <property type="entry name" value="TseB-like_dom"/>
</dbReference>
<proteinExistence type="predicted"/>
<dbReference type="OrthoDB" id="2381181at2"/>
<dbReference type="SUPFAM" id="SSF54403">
    <property type="entry name" value="Cystatin/monellin"/>
    <property type="match status" value="2"/>
</dbReference>
<keyword evidence="1" id="KW-0812">Transmembrane</keyword>
<keyword evidence="1" id="KW-1133">Transmembrane helix</keyword>
<dbReference type="AlphaFoldDB" id="A0A1U9K9P3"/>
<dbReference type="EMBL" id="CP019699">
    <property type="protein sequence ID" value="AQS56748.1"/>
    <property type="molecule type" value="Genomic_DNA"/>
</dbReference>
<sequence length="155" mass="17762">MKKWFFIVGIVVLIFIWQLLLIYRDFKSAEVAKAEDALAVAKSETNVASVLSVDYYPGDRGHHVITGKNRDGEKVVIWVQDDDVWSERLSDGVSRDDILSQLPEANIKRILPGLITEKNGEKRPIWDVYYTTEDGKAQYVYFDFFTGEQIQSISL</sequence>
<keyword evidence="4" id="KW-1185">Reference proteome</keyword>
<dbReference type="Gene3D" id="3.10.450.40">
    <property type="match status" value="2"/>
</dbReference>
<evidence type="ECO:0000256" key="1">
    <source>
        <dbReference type="SAM" id="Phobius"/>
    </source>
</evidence>
<keyword evidence="1" id="KW-0472">Membrane</keyword>
<gene>
    <name evidence="3" type="ORF">B0W44_14330</name>
</gene>
<dbReference type="InterPro" id="IPR046350">
    <property type="entry name" value="Cystatin_sf"/>
</dbReference>
<dbReference type="STRING" id="1471761.B0W44_14330"/>
<evidence type="ECO:0000259" key="2">
    <source>
        <dbReference type="Pfam" id="PF17881"/>
    </source>
</evidence>